<evidence type="ECO:0000313" key="2">
    <source>
        <dbReference type="EMBL" id="SEF18096.1"/>
    </source>
</evidence>
<protein>
    <submittedName>
        <fullName evidence="2">BNR repeat-like domain-containing protein</fullName>
    </submittedName>
</protein>
<dbReference type="InterPro" id="IPR011040">
    <property type="entry name" value="Sialidase"/>
</dbReference>
<keyword evidence="3" id="KW-1185">Reference proteome</keyword>
<dbReference type="OrthoDB" id="5958808at2"/>
<dbReference type="Gene3D" id="2.120.10.10">
    <property type="match status" value="1"/>
</dbReference>
<dbReference type="CDD" id="cd15482">
    <property type="entry name" value="Sialidase_non-viral"/>
    <property type="match status" value="1"/>
</dbReference>
<dbReference type="Proteomes" id="UP000181980">
    <property type="component" value="Unassembled WGS sequence"/>
</dbReference>
<reference evidence="3" key="1">
    <citation type="submission" date="2016-10" db="EMBL/GenBank/DDBJ databases">
        <authorList>
            <person name="Varghese N."/>
            <person name="Submissions S."/>
        </authorList>
    </citation>
    <scope>NUCLEOTIDE SEQUENCE [LARGE SCALE GENOMIC DNA]</scope>
    <source>
        <strain evidence="3">DSM 45237</strain>
    </source>
</reference>
<dbReference type="Pfam" id="PF13088">
    <property type="entry name" value="BNR_2"/>
    <property type="match status" value="1"/>
</dbReference>
<evidence type="ECO:0000313" key="3">
    <source>
        <dbReference type="Proteomes" id="UP000181980"/>
    </source>
</evidence>
<organism evidence="2 3">
    <name type="scientific">Jiangella alba</name>
    <dbReference type="NCBI Taxonomy" id="561176"/>
    <lineage>
        <taxon>Bacteria</taxon>
        <taxon>Bacillati</taxon>
        <taxon>Actinomycetota</taxon>
        <taxon>Actinomycetes</taxon>
        <taxon>Jiangellales</taxon>
        <taxon>Jiangellaceae</taxon>
        <taxon>Jiangella</taxon>
    </lineage>
</organism>
<dbReference type="EMBL" id="FNUC01000004">
    <property type="protein sequence ID" value="SEF18096.1"/>
    <property type="molecule type" value="Genomic_DNA"/>
</dbReference>
<dbReference type="SUPFAM" id="SSF50939">
    <property type="entry name" value="Sialidases"/>
    <property type="match status" value="1"/>
</dbReference>
<name>A0A1H5PWA9_9ACTN</name>
<evidence type="ECO:0000259" key="1">
    <source>
        <dbReference type="Pfam" id="PF13088"/>
    </source>
</evidence>
<dbReference type="RefSeq" id="WP_069112254.1">
    <property type="nucleotide sequence ID" value="NZ_FNUC01000004.1"/>
</dbReference>
<accession>A0A1H5PWA9</accession>
<dbReference type="AlphaFoldDB" id="A0A1H5PWA9"/>
<dbReference type="InterPro" id="IPR036278">
    <property type="entry name" value="Sialidase_sf"/>
</dbReference>
<sequence length="371" mass="41045">METIDGKAEHVTIYRDPEWFAAWPFNHGLWRFDTGRQDELVVSFARGRCAYRHPLDLKHENIEIDSEYVTMRSTDGGRSWPADSLHLVDTRRNTVNTLAKGGTSRLEPVDGDWTGPDFCLTAGFGQPPGDARHRAYIAVSRDRARTFGEPVALPHFVFNWMQIKPDYVVRPDGTVLLFASVGFGPAGDGRAAERLIAVYASKDRGRTWHYLSALMSDRPDAPFTKRYYPSPVQRADGEILAALRCEITPSNTWPELWGSRDGGVTWSYVSRIADFGGPTALVGLDDGRLAAVYGYRVAPYGIRARVSDDAGRTWGPEIVLRDDGGSSDLGYPRAVQLSDGSVFAAYYFNAAGEDLPVPGGVRHIAGTRFQP</sequence>
<proteinExistence type="predicted"/>
<feature type="domain" description="Sialidase" evidence="1">
    <location>
        <begin position="133"/>
        <end position="342"/>
    </location>
</feature>
<dbReference type="PANTHER" id="PTHR38792:SF3">
    <property type="entry name" value="BNR_ASP-BOX REPEAT DOMAIN PROTEIN (AFU_ORTHOLOGUE AFUA_7G06430)-RELATED"/>
    <property type="match status" value="1"/>
</dbReference>
<gene>
    <name evidence="2" type="ORF">SAMN04488561_6219</name>
</gene>
<dbReference type="STRING" id="561176.SAMN04488561_6219"/>
<dbReference type="PANTHER" id="PTHR38792">
    <property type="entry name" value="BNR/ASP-BOX REPEAT DOMAIN PROTEIN (AFU_ORTHOLOGUE AFUA_7G06430)-RELATED"/>
    <property type="match status" value="1"/>
</dbReference>